<dbReference type="EMBL" id="MAGO01000001">
    <property type="protein sequence ID" value="OCC16460.1"/>
    <property type="molecule type" value="Genomic_DNA"/>
</dbReference>
<dbReference type="Proteomes" id="UP000093080">
    <property type="component" value="Unassembled WGS sequence"/>
</dbReference>
<dbReference type="Gene3D" id="3.60.21.10">
    <property type="match status" value="1"/>
</dbReference>
<accession>A0A1B9F969</accession>
<dbReference type="OrthoDB" id="9785951at2"/>
<protein>
    <recommendedName>
        <fullName evidence="2">Phosphoesterase</fullName>
        <ecNumber evidence="2">3.1.4.-</ecNumber>
    </recommendedName>
</protein>
<keyword evidence="5" id="KW-1185">Reference proteome</keyword>
<dbReference type="NCBIfam" id="TIGR00040">
    <property type="entry name" value="yfcE"/>
    <property type="match status" value="1"/>
</dbReference>
<evidence type="ECO:0000256" key="2">
    <source>
        <dbReference type="RuleBase" id="RU362039"/>
    </source>
</evidence>
<dbReference type="RefSeq" id="WP_067615652.1">
    <property type="nucleotide sequence ID" value="NZ_MAGO01000001.1"/>
</dbReference>
<name>A0A1B9F969_9BACT</name>
<reference evidence="4 5" key="1">
    <citation type="submission" date="2016-06" db="EMBL/GenBank/DDBJ databases">
        <title>Respiratory ammonification of nitrate coupled to the oxidation of elemental sulfur in deep-sea autotrophic thermophilic bacteria.</title>
        <authorList>
            <person name="Slobodkina G.B."/>
            <person name="Mardanov A.V."/>
            <person name="Ravin N.V."/>
            <person name="Frolova A.A."/>
            <person name="Viryasiv M.B."/>
            <person name="Chernyh N.A."/>
            <person name="Bonch-Osmolovskaya E.A."/>
            <person name="Slobodkin A.I."/>
        </authorList>
    </citation>
    <scope>NUCLEOTIDE SEQUENCE [LARGE SCALE GENOMIC DNA]</scope>
    <source>
        <strain evidence="4 5">S69</strain>
    </source>
</reference>
<dbReference type="GO" id="GO:0046872">
    <property type="term" value="F:metal ion binding"/>
    <property type="evidence" value="ECO:0007669"/>
    <property type="project" value="UniProtKB-KW"/>
</dbReference>
<gene>
    <name evidence="4" type="ORF">DBT_0277</name>
</gene>
<comment type="caution">
    <text evidence="4">The sequence shown here is derived from an EMBL/GenBank/DDBJ whole genome shotgun (WGS) entry which is preliminary data.</text>
</comment>
<dbReference type="PANTHER" id="PTHR43165">
    <property type="entry name" value="METALLOPHOSPHOESTERASE"/>
    <property type="match status" value="1"/>
</dbReference>
<dbReference type="SUPFAM" id="SSF56300">
    <property type="entry name" value="Metallo-dependent phosphatases"/>
    <property type="match status" value="1"/>
</dbReference>
<organism evidence="4 5">
    <name type="scientific">Dissulfuribacter thermophilus</name>
    <dbReference type="NCBI Taxonomy" id="1156395"/>
    <lineage>
        <taxon>Bacteria</taxon>
        <taxon>Pseudomonadati</taxon>
        <taxon>Thermodesulfobacteriota</taxon>
        <taxon>Dissulfuribacteria</taxon>
        <taxon>Dissulfuribacterales</taxon>
        <taxon>Dissulfuribacteraceae</taxon>
        <taxon>Dissulfuribacter</taxon>
    </lineage>
</organism>
<evidence type="ECO:0000259" key="3">
    <source>
        <dbReference type="Pfam" id="PF12850"/>
    </source>
</evidence>
<evidence type="ECO:0000313" key="5">
    <source>
        <dbReference type="Proteomes" id="UP000093080"/>
    </source>
</evidence>
<feature type="domain" description="Calcineurin-like phosphoesterase" evidence="3">
    <location>
        <begin position="1"/>
        <end position="155"/>
    </location>
</feature>
<dbReference type="AlphaFoldDB" id="A0A1B9F969"/>
<keyword evidence="2" id="KW-0479">Metal-binding</keyword>
<dbReference type="Pfam" id="PF12850">
    <property type="entry name" value="Metallophos_2"/>
    <property type="match status" value="1"/>
</dbReference>
<proteinExistence type="inferred from homology"/>
<evidence type="ECO:0000313" key="4">
    <source>
        <dbReference type="EMBL" id="OCC16460.1"/>
    </source>
</evidence>
<dbReference type="InterPro" id="IPR029052">
    <property type="entry name" value="Metallo-depent_PP-like"/>
</dbReference>
<sequence length="163" mass="18270">MKIAVMSDSHDHVWNMQKAIKSITDHEISLIIHLGDLVSSFMLDELEEFTGTMHLVFGNNPGDQYLLLKKVGAMNGKVVHHGHLGEVTIEGKKIAFVHDPHYAYALAKTGQYDICLFGHTHRWHEEMVGDILLLNPGEILGKKEPPGWAMLDLKEGAVRRIAL</sequence>
<dbReference type="PANTHER" id="PTHR43165:SF1">
    <property type="entry name" value="PHOSPHODIESTERASE MJ0936"/>
    <property type="match status" value="1"/>
</dbReference>
<comment type="similarity">
    <text evidence="1 2">Belongs to the metallophosphoesterase superfamily. YfcE family.</text>
</comment>
<dbReference type="STRING" id="1156395.DBT_0277"/>
<dbReference type="InterPro" id="IPR024654">
    <property type="entry name" value="Calcineurin-like_PHP_lpxH"/>
</dbReference>
<dbReference type="InterPro" id="IPR053193">
    <property type="entry name" value="MetalloPDE_YfcE-like"/>
</dbReference>
<comment type="cofactor">
    <cofactor evidence="2">
        <name>a divalent metal cation</name>
        <dbReference type="ChEBI" id="CHEBI:60240"/>
    </cofactor>
</comment>
<dbReference type="GO" id="GO:0016787">
    <property type="term" value="F:hydrolase activity"/>
    <property type="evidence" value="ECO:0007669"/>
    <property type="project" value="UniProtKB-UniRule"/>
</dbReference>
<dbReference type="EC" id="3.1.4.-" evidence="2"/>
<dbReference type="InterPro" id="IPR000979">
    <property type="entry name" value="Phosphodiesterase_MJ0936/Vps29"/>
</dbReference>
<evidence type="ECO:0000256" key="1">
    <source>
        <dbReference type="ARBA" id="ARBA00008950"/>
    </source>
</evidence>